<keyword evidence="4 5" id="KW-0234">DNA repair</keyword>
<organism evidence="6 7">
    <name type="scientific">Clostridium malenominatum</name>
    <dbReference type="NCBI Taxonomy" id="1539"/>
    <lineage>
        <taxon>Bacteria</taxon>
        <taxon>Bacillati</taxon>
        <taxon>Bacillota</taxon>
        <taxon>Clostridia</taxon>
        <taxon>Eubacteriales</taxon>
        <taxon>Clostridiaceae</taxon>
        <taxon>Clostridium</taxon>
    </lineage>
</organism>
<comment type="caution">
    <text evidence="6">The sequence shown here is derived from an EMBL/GenBank/DDBJ whole genome shotgun (WGS) entry which is preliminary data.</text>
</comment>
<dbReference type="SUPFAM" id="SSF50486">
    <property type="entry name" value="FMT C-terminal domain-like"/>
    <property type="match status" value="1"/>
</dbReference>
<dbReference type="NCBIfam" id="TIGR00567">
    <property type="entry name" value="3mg"/>
    <property type="match status" value="1"/>
</dbReference>
<dbReference type="Proteomes" id="UP001500339">
    <property type="component" value="Unassembled WGS sequence"/>
</dbReference>
<dbReference type="PANTHER" id="PTHR10429">
    <property type="entry name" value="DNA-3-METHYLADENINE GLYCOSYLASE"/>
    <property type="match status" value="1"/>
</dbReference>
<dbReference type="RefSeq" id="WP_343770692.1">
    <property type="nucleotide sequence ID" value="NZ_BAAACF010000003.1"/>
</dbReference>
<evidence type="ECO:0000313" key="7">
    <source>
        <dbReference type="Proteomes" id="UP001500339"/>
    </source>
</evidence>
<dbReference type="PANTHER" id="PTHR10429:SF0">
    <property type="entry name" value="DNA-3-METHYLADENINE GLYCOSYLASE"/>
    <property type="match status" value="1"/>
</dbReference>
<gene>
    <name evidence="6" type="ORF">GCM10008905_27240</name>
</gene>
<keyword evidence="7" id="KW-1185">Reference proteome</keyword>
<evidence type="ECO:0000313" key="6">
    <source>
        <dbReference type="EMBL" id="GAA0728405.1"/>
    </source>
</evidence>
<evidence type="ECO:0000256" key="3">
    <source>
        <dbReference type="ARBA" id="ARBA00022801"/>
    </source>
</evidence>
<dbReference type="EMBL" id="BAAACF010000003">
    <property type="protein sequence ID" value="GAA0728405.1"/>
    <property type="molecule type" value="Genomic_DNA"/>
</dbReference>
<keyword evidence="2 5" id="KW-0227">DNA damage</keyword>
<dbReference type="Pfam" id="PF02245">
    <property type="entry name" value="Pur_DNA_glyco"/>
    <property type="match status" value="1"/>
</dbReference>
<evidence type="ECO:0000256" key="5">
    <source>
        <dbReference type="HAMAP-Rule" id="MF_00527"/>
    </source>
</evidence>
<dbReference type="HAMAP" id="MF_00527">
    <property type="entry name" value="3MGH"/>
    <property type="match status" value="1"/>
</dbReference>
<dbReference type="NCBIfam" id="NF002001">
    <property type="entry name" value="PRK00802.1-1"/>
    <property type="match status" value="1"/>
</dbReference>
<dbReference type="InterPro" id="IPR003180">
    <property type="entry name" value="MPG"/>
</dbReference>
<keyword evidence="3 5" id="KW-0378">Hydrolase</keyword>
<protein>
    <recommendedName>
        <fullName evidence="5">Putative 3-methyladenine DNA glycosylase</fullName>
        <ecNumber evidence="5">3.2.2.-</ecNumber>
    </recommendedName>
</protein>
<dbReference type="EC" id="3.2.2.-" evidence="5"/>
<dbReference type="InterPro" id="IPR011034">
    <property type="entry name" value="Formyl_transferase-like_C_sf"/>
</dbReference>
<dbReference type="Gene3D" id="3.10.300.10">
    <property type="entry name" value="Methylpurine-DNA glycosylase (MPG)"/>
    <property type="match status" value="1"/>
</dbReference>
<dbReference type="InterPro" id="IPR036995">
    <property type="entry name" value="MPG_sf"/>
</dbReference>
<sequence>MKLNREFYNRNSTMVAEELLGKVLVVKYDNAVCKGKIVEVEAYMGPMDKAAHSYNNRRTKRTEIMYGKPGFSYVYFIYGLYYCMNVVTREEGIPQAVLIRGVEPLAGFNEMSFRRFKKSYDDLTNKEKINITNGPSKLCSAMGIGREFNALDLLGDTIYIEEGEKESFNIVTAKRIGIDYAEEAKDYLWRFYIKDNKYVSKK</sequence>
<accession>A0ABN1J4J7</accession>
<evidence type="ECO:0000256" key="2">
    <source>
        <dbReference type="ARBA" id="ARBA00022763"/>
    </source>
</evidence>
<evidence type="ECO:0000256" key="1">
    <source>
        <dbReference type="ARBA" id="ARBA00009232"/>
    </source>
</evidence>
<proteinExistence type="inferred from homology"/>
<reference evidence="6 7" key="1">
    <citation type="journal article" date="2019" name="Int. J. Syst. Evol. Microbiol.">
        <title>The Global Catalogue of Microorganisms (GCM) 10K type strain sequencing project: providing services to taxonomists for standard genome sequencing and annotation.</title>
        <authorList>
            <consortium name="The Broad Institute Genomics Platform"/>
            <consortium name="The Broad Institute Genome Sequencing Center for Infectious Disease"/>
            <person name="Wu L."/>
            <person name="Ma J."/>
        </authorList>
    </citation>
    <scope>NUCLEOTIDE SEQUENCE [LARGE SCALE GENOMIC DNA]</scope>
    <source>
        <strain evidence="6 7">JCM 1405</strain>
    </source>
</reference>
<comment type="similarity">
    <text evidence="1 5">Belongs to the DNA glycosylase MPG family.</text>
</comment>
<dbReference type="CDD" id="cd00540">
    <property type="entry name" value="AAG"/>
    <property type="match status" value="1"/>
</dbReference>
<name>A0ABN1J4J7_9CLOT</name>
<evidence type="ECO:0000256" key="4">
    <source>
        <dbReference type="ARBA" id="ARBA00023204"/>
    </source>
</evidence>